<dbReference type="AlphaFoldDB" id="A0A1I2PAY6"/>
<dbReference type="CDD" id="cd00614">
    <property type="entry name" value="CGS_like"/>
    <property type="match status" value="1"/>
</dbReference>
<dbReference type="EC" id="4.4.1.2" evidence="4"/>
<evidence type="ECO:0000256" key="6">
    <source>
        <dbReference type="ARBA" id="ARBA00048780"/>
    </source>
</evidence>
<dbReference type="SUPFAM" id="SSF53383">
    <property type="entry name" value="PLP-dependent transferases"/>
    <property type="match status" value="1"/>
</dbReference>
<sequence>MDKRVKPEGFREETLVIHADEEVAEDGSVAPAIYYSATFRARDAAEFREMASTSRHPRYYTRYGNPVHERVAKVVAGLEGTETAIMTGSGMGAIATTILALVQAGDHVIAQTRHYMSTAKIMDEMLPKFGVDVTLVEQTDVGAFERAIRPNTRLIMLESPANPTMVVTDIAAVTELAKPRGIIVVADNTFATPINQRPHELGVDVVVHSATKYLGGHHDLTAGVICTSEALADRIWQTHISLGSVLSPMDAWLLLRGLRTLPVRMERINANALALARFLEEQPQIERVHYPGLPSHPQHELAKRQMRGFGGMIALEIKGGYEETARFVSALNLPLNAVSLGGVESLVVHTAAMWGGVMTEEQMKTAGIQPNFVRFSVGLEHVEDLKADLWQALQKV</sequence>
<dbReference type="InterPro" id="IPR054542">
    <property type="entry name" value="Cys_met_metab_PP"/>
</dbReference>
<accession>A0A1I2PAY6</accession>
<dbReference type="InterPro" id="IPR015424">
    <property type="entry name" value="PyrdxlP-dep_Trfase"/>
</dbReference>
<comment type="similarity">
    <text evidence="2 9">Belongs to the trans-sulfuration enzymes family.</text>
</comment>
<organism evidence="10 11">
    <name type="scientific">Planifilum fulgidum</name>
    <dbReference type="NCBI Taxonomy" id="201973"/>
    <lineage>
        <taxon>Bacteria</taxon>
        <taxon>Bacillati</taxon>
        <taxon>Bacillota</taxon>
        <taxon>Bacilli</taxon>
        <taxon>Bacillales</taxon>
        <taxon>Thermoactinomycetaceae</taxon>
        <taxon>Planifilum</taxon>
    </lineage>
</organism>
<reference evidence="10 11" key="1">
    <citation type="submission" date="2016-10" db="EMBL/GenBank/DDBJ databases">
        <authorList>
            <person name="de Groot N.N."/>
        </authorList>
    </citation>
    <scope>NUCLEOTIDE SEQUENCE [LARGE SCALE GENOMIC DNA]</scope>
    <source>
        <strain evidence="10 11">DSM 44945</strain>
    </source>
</reference>
<keyword evidence="3 8" id="KW-0663">Pyridoxal phosphate</keyword>
<evidence type="ECO:0000256" key="7">
    <source>
        <dbReference type="ARBA" id="ARBA00052699"/>
    </source>
</evidence>
<dbReference type="GO" id="GO:0047982">
    <property type="term" value="F:homocysteine desulfhydrase activity"/>
    <property type="evidence" value="ECO:0007669"/>
    <property type="project" value="UniProtKB-EC"/>
</dbReference>
<evidence type="ECO:0000256" key="5">
    <source>
        <dbReference type="ARBA" id="ARBA00047199"/>
    </source>
</evidence>
<dbReference type="RefSeq" id="WP_092038624.1">
    <property type="nucleotide sequence ID" value="NZ_FOOK01000016.1"/>
</dbReference>
<keyword evidence="10" id="KW-0456">Lyase</keyword>
<dbReference type="GO" id="GO:0018826">
    <property type="term" value="F:methionine gamma-lyase activity"/>
    <property type="evidence" value="ECO:0007669"/>
    <property type="project" value="UniProtKB-EC"/>
</dbReference>
<evidence type="ECO:0000256" key="4">
    <source>
        <dbReference type="ARBA" id="ARBA00047175"/>
    </source>
</evidence>
<dbReference type="InterPro" id="IPR015421">
    <property type="entry name" value="PyrdxlP-dep_Trfase_major"/>
</dbReference>
<dbReference type="PROSITE" id="PS00868">
    <property type="entry name" value="CYS_MET_METAB_PP"/>
    <property type="match status" value="1"/>
</dbReference>
<evidence type="ECO:0000256" key="3">
    <source>
        <dbReference type="ARBA" id="ARBA00022898"/>
    </source>
</evidence>
<dbReference type="Gene3D" id="3.90.1150.10">
    <property type="entry name" value="Aspartate Aminotransferase, domain 1"/>
    <property type="match status" value="1"/>
</dbReference>
<dbReference type="GO" id="GO:0019346">
    <property type="term" value="P:transsulfuration"/>
    <property type="evidence" value="ECO:0007669"/>
    <property type="project" value="InterPro"/>
</dbReference>
<dbReference type="STRING" id="201973.SAMN04488025_11655"/>
<dbReference type="GO" id="GO:0030170">
    <property type="term" value="F:pyridoxal phosphate binding"/>
    <property type="evidence" value="ECO:0007669"/>
    <property type="project" value="InterPro"/>
</dbReference>
<dbReference type="FunFam" id="3.40.640.10:FF:000046">
    <property type="entry name" value="Cystathionine gamma-lyase"/>
    <property type="match status" value="1"/>
</dbReference>
<dbReference type="PIRSF" id="PIRSF001434">
    <property type="entry name" value="CGS"/>
    <property type="match status" value="1"/>
</dbReference>
<dbReference type="InterPro" id="IPR000277">
    <property type="entry name" value="Cys/Met-Metab_PyrdxlP-dep_enz"/>
</dbReference>
<dbReference type="EMBL" id="FOOK01000016">
    <property type="protein sequence ID" value="SFG12259.1"/>
    <property type="molecule type" value="Genomic_DNA"/>
</dbReference>
<dbReference type="OrthoDB" id="9780685at2"/>
<evidence type="ECO:0000256" key="1">
    <source>
        <dbReference type="ARBA" id="ARBA00001933"/>
    </source>
</evidence>
<dbReference type="PANTHER" id="PTHR11808">
    <property type="entry name" value="TRANS-SULFURATION ENZYME FAMILY MEMBER"/>
    <property type="match status" value="1"/>
</dbReference>
<comment type="catalytic activity">
    <reaction evidence="7">
        <text>L-methionine + H2O = methanethiol + 2-oxobutanoate + NH4(+)</text>
        <dbReference type="Rhea" id="RHEA:23800"/>
        <dbReference type="ChEBI" id="CHEBI:15377"/>
        <dbReference type="ChEBI" id="CHEBI:16007"/>
        <dbReference type="ChEBI" id="CHEBI:16763"/>
        <dbReference type="ChEBI" id="CHEBI:28938"/>
        <dbReference type="ChEBI" id="CHEBI:57844"/>
        <dbReference type="EC" id="4.4.1.11"/>
    </reaction>
    <physiologicalReaction direction="left-to-right" evidence="7">
        <dbReference type="Rhea" id="RHEA:23801"/>
    </physiologicalReaction>
</comment>
<evidence type="ECO:0000256" key="9">
    <source>
        <dbReference type="RuleBase" id="RU362118"/>
    </source>
</evidence>
<evidence type="ECO:0000256" key="8">
    <source>
        <dbReference type="PIRSR" id="PIRSR001434-2"/>
    </source>
</evidence>
<proteinExistence type="inferred from homology"/>
<evidence type="ECO:0000313" key="11">
    <source>
        <dbReference type="Proteomes" id="UP000198661"/>
    </source>
</evidence>
<dbReference type="GO" id="GO:0009086">
    <property type="term" value="P:methionine biosynthetic process"/>
    <property type="evidence" value="ECO:0007669"/>
    <property type="project" value="UniProtKB-ARBA"/>
</dbReference>
<gene>
    <name evidence="10" type="ORF">SAMN04488025_11655</name>
</gene>
<comment type="cofactor">
    <cofactor evidence="1 9">
        <name>pyridoxal 5'-phosphate</name>
        <dbReference type="ChEBI" id="CHEBI:597326"/>
    </cofactor>
</comment>
<comment type="catalytic activity">
    <reaction evidence="6">
        <text>L-homocysteine + H2O = 2-oxobutanoate + hydrogen sulfide + NH4(+) + H(+)</text>
        <dbReference type="Rhea" id="RHEA:14501"/>
        <dbReference type="ChEBI" id="CHEBI:15377"/>
        <dbReference type="ChEBI" id="CHEBI:15378"/>
        <dbReference type="ChEBI" id="CHEBI:16763"/>
        <dbReference type="ChEBI" id="CHEBI:28938"/>
        <dbReference type="ChEBI" id="CHEBI:29919"/>
        <dbReference type="ChEBI" id="CHEBI:58199"/>
        <dbReference type="EC" id="4.4.1.2"/>
    </reaction>
    <physiologicalReaction direction="left-to-right" evidence="6">
        <dbReference type="Rhea" id="RHEA:14502"/>
    </physiologicalReaction>
</comment>
<evidence type="ECO:0000313" key="10">
    <source>
        <dbReference type="EMBL" id="SFG12259.1"/>
    </source>
</evidence>
<protein>
    <recommendedName>
        <fullName evidence="4">homocysteine desulfhydrase</fullName>
        <ecNumber evidence="4">4.4.1.2</ecNumber>
    </recommendedName>
    <alternativeName>
        <fullName evidence="5">Homocysteine desulfhydrase</fullName>
    </alternativeName>
</protein>
<dbReference type="FunFam" id="3.90.1150.10:FF:000033">
    <property type="entry name" value="Cystathionine gamma-synthase"/>
    <property type="match status" value="1"/>
</dbReference>
<dbReference type="InterPro" id="IPR015422">
    <property type="entry name" value="PyrdxlP-dep_Trfase_small"/>
</dbReference>
<feature type="modified residue" description="N6-(pyridoxal phosphate)lysine" evidence="8">
    <location>
        <position position="212"/>
    </location>
</feature>
<dbReference type="GO" id="GO:0005737">
    <property type="term" value="C:cytoplasm"/>
    <property type="evidence" value="ECO:0007669"/>
    <property type="project" value="TreeGrafter"/>
</dbReference>
<dbReference type="Proteomes" id="UP000198661">
    <property type="component" value="Unassembled WGS sequence"/>
</dbReference>
<name>A0A1I2PAY6_9BACL</name>
<evidence type="ECO:0000256" key="2">
    <source>
        <dbReference type="ARBA" id="ARBA00009077"/>
    </source>
</evidence>
<dbReference type="Pfam" id="PF01053">
    <property type="entry name" value="Cys_Met_Meta_PP"/>
    <property type="match status" value="1"/>
</dbReference>
<dbReference type="Gene3D" id="3.40.640.10">
    <property type="entry name" value="Type I PLP-dependent aspartate aminotransferase-like (Major domain)"/>
    <property type="match status" value="1"/>
</dbReference>
<keyword evidence="11" id="KW-1185">Reference proteome</keyword>